<proteinExistence type="inferred from homology"/>
<feature type="site" description="Important for catalytic activity, responsible for pKa modulation of the active site Glu and correct orientation of both the proton donor and substrate" evidence="6">
    <location>
        <position position="208"/>
    </location>
</feature>
<evidence type="ECO:0000256" key="6">
    <source>
        <dbReference type="PIRSR" id="PIRSR606710-2"/>
    </source>
</evidence>
<feature type="chain" id="PRO_5038526994" evidence="8">
    <location>
        <begin position="18"/>
        <end position="797"/>
    </location>
</feature>
<feature type="active site" description="Proton acceptor" evidence="5">
    <location>
        <position position="72"/>
    </location>
</feature>
<keyword evidence="8" id="KW-0732">Signal</keyword>
<gene>
    <name evidence="9" type="ORF">H9815_13370</name>
</gene>
<dbReference type="Gene3D" id="2.60.120.200">
    <property type="match status" value="1"/>
</dbReference>
<feature type="region of interest" description="Disordered" evidence="7">
    <location>
        <begin position="29"/>
        <end position="70"/>
    </location>
</feature>
<dbReference type="GO" id="GO:0005975">
    <property type="term" value="P:carbohydrate metabolic process"/>
    <property type="evidence" value="ECO:0007669"/>
    <property type="project" value="InterPro"/>
</dbReference>
<dbReference type="Pfam" id="PF04616">
    <property type="entry name" value="Glyco_hydro_43"/>
    <property type="match status" value="1"/>
</dbReference>
<evidence type="ECO:0000256" key="5">
    <source>
        <dbReference type="PIRSR" id="PIRSR606710-1"/>
    </source>
</evidence>
<comment type="pathway">
    <text evidence="1">Glycan metabolism; L-arabinan degradation.</text>
</comment>
<reference evidence="9" key="1">
    <citation type="journal article" date="2021" name="PeerJ">
        <title>Extensive microbial diversity within the chicken gut microbiome revealed by metagenomics and culture.</title>
        <authorList>
            <person name="Gilroy R."/>
            <person name="Ravi A."/>
            <person name="Getino M."/>
            <person name="Pursley I."/>
            <person name="Horton D.L."/>
            <person name="Alikhan N.F."/>
            <person name="Baker D."/>
            <person name="Gharbi K."/>
            <person name="Hall N."/>
            <person name="Watson M."/>
            <person name="Adriaenssens E.M."/>
            <person name="Foster-Nyarko E."/>
            <person name="Jarju S."/>
            <person name="Secka A."/>
            <person name="Antonio M."/>
            <person name="Oren A."/>
            <person name="Chaudhuri R.R."/>
            <person name="La Ragione R."/>
            <person name="Hildebrand F."/>
            <person name="Pallen M.J."/>
        </authorList>
    </citation>
    <scope>NUCLEOTIDE SEQUENCE</scope>
    <source>
        <strain evidence="9">ChiGjej4B4-7305</strain>
    </source>
</reference>
<dbReference type="AlphaFoldDB" id="A0A9D2J4Y3"/>
<sequence>MLGRLPLLAITAAVATALPMSLVSVDGAGEDGSAHATDPAAEAAAPLEGAAPETEAQFENPVGTDEVPNFADPTLIRGRDGYWYAYGTGDPLFQGDDYRKMKIARSDDLVDWEYVGDVFTPETEPRYDGYSDEAFRMYWAPAVEYFDGRYLLYYSYVVNPVEGRQFSAIGVATAPSPAGPWTDSGAAVTGPEQWEPRPGEQAWRNVIDPEVVSTPDGERYLYYGSVNGGVTVAQLSEDGLRVTGERIPVTLENRYEGAHIVYREGYYYLFLSIIGGCCAGPVSAYPVQVARAESPTGPFLDRDGIPVLGRHAGGTPVQVPNGNRWVSVGHNTLATDLAGQQWLVTHGIDRHQPYLQGRLNARVLVLSRLDWVDGWPTANAGQGLLDGPQAAPVADAPVVDSFEAGALSPRMWRQGRGWTVQSEPAGGYLRSPGAAGAETLYATRPVVGDARIRGTLRFEPGTGGSAGFTLDSGGSGELRAVIDRGSGELVLEALHRGIVTDRSSQPLPPNFRHDDWHELDLHLRDGVLAATLSHAGLDDPLAAVELEVPSRHRLSRIGLVTDAAAAHFDDITAAAHHTPVTSAAPDPQVGELDPELSTEFDGELDGHWTPLREPESAVENGVLTLPVDQRELINRRGGQDDPTALLLRDTPEGSWTVETRVTVPFADTFPRSWPQAGLIAYADDDEFVTLTYGAARRTRHVAFGKEMPWQDDVLYGDARLGPTTSDTVWLRLRHTVDAETGEHLYRAGVRSDGEHWVWHGARTLPAGSDPQIALAAFGAAEETDLTAEFDYLRFFRD</sequence>
<feature type="compositionally biased region" description="Low complexity" evidence="7">
    <location>
        <begin position="34"/>
        <end position="55"/>
    </location>
</feature>
<reference evidence="9" key="2">
    <citation type="submission" date="2021-04" db="EMBL/GenBank/DDBJ databases">
        <authorList>
            <person name="Gilroy R."/>
        </authorList>
    </citation>
    <scope>NUCLEOTIDE SEQUENCE</scope>
    <source>
        <strain evidence="9">ChiGjej4B4-7305</strain>
    </source>
</reference>
<dbReference type="Gene3D" id="2.115.10.20">
    <property type="entry name" value="Glycosyl hydrolase domain, family 43"/>
    <property type="match status" value="1"/>
</dbReference>
<dbReference type="InterPro" id="IPR023296">
    <property type="entry name" value="Glyco_hydro_beta-prop_sf"/>
</dbReference>
<dbReference type="SUPFAM" id="SSF49899">
    <property type="entry name" value="Concanavalin A-like lectins/glucanases"/>
    <property type="match status" value="1"/>
</dbReference>
<organism evidence="9 10">
    <name type="scientific">Candidatus Ruania gallistercoris</name>
    <dbReference type="NCBI Taxonomy" id="2838746"/>
    <lineage>
        <taxon>Bacteria</taxon>
        <taxon>Bacillati</taxon>
        <taxon>Actinomycetota</taxon>
        <taxon>Actinomycetes</taxon>
        <taxon>Micrococcales</taxon>
        <taxon>Ruaniaceae</taxon>
        <taxon>Ruania</taxon>
    </lineage>
</organism>
<comment type="similarity">
    <text evidence="2">Belongs to the glycosyl hydrolase 43 family.</text>
</comment>
<evidence type="ECO:0000256" key="4">
    <source>
        <dbReference type="ARBA" id="ARBA00023295"/>
    </source>
</evidence>
<keyword evidence="3" id="KW-0378">Hydrolase</keyword>
<evidence type="ECO:0000313" key="10">
    <source>
        <dbReference type="Proteomes" id="UP000824037"/>
    </source>
</evidence>
<feature type="active site" description="Proton donor" evidence="5">
    <location>
        <position position="256"/>
    </location>
</feature>
<dbReference type="Proteomes" id="UP000824037">
    <property type="component" value="Unassembled WGS sequence"/>
</dbReference>
<dbReference type="SUPFAM" id="SSF75005">
    <property type="entry name" value="Arabinanase/levansucrase/invertase"/>
    <property type="match status" value="1"/>
</dbReference>
<evidence type="ECO:0000256" key="3">
    <source>
        <dbReference type="ARBA" id="ARBA00022801"/>
    </source>
</evidence>
<dbReference type="PANTHER" id="PTHR43301">
    <property type="entry name" value="ARABINAN ENDO-1,5-ALPHA-L-ARABINOSIDASE"/>
    <property type="match status" value="1"/>
</dbReference>
<dbReference type="CDD" id="cd18616">
    <property type="entry name" value="GH43_ABN-like"/>
    <property type="match status" value="1"/>
</dbReference>
<accession>A0A9D2J4Y3</accession>
<keyword evidence="4" id="KW-0326">Glycosidase</keyword>
<evidence type="ECO:0000313" key="9">
    <source>
        <dbReference type="EMBL" id="HIZ36758.1"/>
    </source>
</evidence>
<dbReference type="InterPro" id="IPR013320">
    <property type="entry name" value="ConA-like_dom_sf"/>
</dbReference>
<dbReference type="PANTHER" id="PTHR43301:SF3">
    <property type="entry name" value="ARABINAN ENDO-1,5-ALPHA-L-ARABINOSIDASE A-RELATED"/>
    <property type="match status" value="1"/>
</dbReference>
<evidence type="ECO:0000256" key="1">
    <source>
        <dbReference type="ARBA" id="ARBA00004834"/>
    </source>
</evidence>
<comment type="caution">
    <text evidence="9">The sequence shown here is derived from an EMBL/GenBank/DDBJ whole genome shotgun (WGS) entry which is preliminary data.</text>
</comment>
<dbReference type="EMBL" id="DXBY01000228">
    <property type="protein sequence ID" value="HIZ36758.1"/>
    <property type="molecule type" value="Genomic_DNA"/>
</dbReference>
<name>A0A9D2J4Y3_9MICO</name>
<evidence type="ECO:0000256" key="2">
    <source>
        <dbReference type="ARBA" id="ARBA00009865"/>
    </source>
</evidence>
<evidence type="ECO:0000256" key="8">
    <source>
        <dbReference type="SAM" id="SignalP"/>
    </source>
</evidence>
<feature type="signal peptide" evidence="8">
    <location>
        <begin position="1"/>
        <end position="17"/>
    </location>
</feature>
<protein>
    <submittedName>
        <fullName evidence="9">Family 43 glycosylhydrolase</fullName>
    </submittedName>
</protein>
<evidence type="ECO:0000256" key="7">
    <source>
        <dbReference type="SAM" id="MobiDB-lite"/>
    </source>
</evidence>
<dbReference type="InterPro" id="IPR006710">
    <property type="entry name" value="Glyco_hydro_43"/>
</dbReference>
<dbReference type="GO" id="GO:0004553">
    <property type="term" value="F:hydrolase activity, hydrolyzing O-glycosyl compounds"/>
    <property type="evidence" value="ECO:0007669"/>
    <property type="project" value="InterPro"/>
</dbReference>
<dbReference type="InterPro" id="IPR050727">
    <property type="entry name" value="GH43_arabinanases"/>
</dbReference>